<dbReference type="Proteomes" id="UP000002279">
    <property type="component" value="Chromosome 10"/>
</dbReference>
<dbReference type="SUPFAM" id="SSF57196">
    <property type="entry name" value="EGF/Laminin"/>
    <property type="match status" value="3"/>
</dbReference>
<dbReference type="GO" id="GO:0009888">
    <property type="term" value="P:tissue development"/>
    <property type="evidence" value="ECO:0000318"/>
    <property type="project" value="GO_Central"/>
</dbReference>
<dbReference type="RefSeq" id="XP_028928722.1">
    <property type="nucleotide sequence ID" value="XM_029072889.2"/>
</dbReference>
<dbReference type="GO" id="GO:0016358">
    <property type="term" value="P:dendrite development"/>
    <property type="evidence" value="ECO:0000318"/>
    <property type="project" value="GO_Central"/>
</dbReference>
<feature type="disulfide bond" evidence="13">
    <location>
        <begin position="292"/>
        <end position="304"/>
    </location>
</feature>
<dbReference type="Gene3D" id="2.10.25.10">
    <property type="entry name" value="Laminin"/>
    <property type="match status" value="2"/>
</dbReference>
<name>F7F7J2_ORNAN</name>
<evidence type="ECO:0000256" key="12">
    <source>
        <dbReference type="ARBA" id="ARBA00078643"/>
    </source>
</evidence>
<evidence type="ECO:0000256" key="7">
    <source>
        <dbReference type="ARBA" id="ARBA00023157"/>
    </source>
</evidence>
<evidence type="ECO:0000256" key="10">
    <source>
        <dbReference type="ARBA" id="ARBA00056441"/>
    </source>
</evidence>
<evidence type="ECO:0000256" key="14">
    <source>
        <dbReference type="SAM" id="MobiDB-lite"/>
    </source>
</evidence>
<feature type="domain" description="Laminin EGF-like" evidence="16">
    <location>
        <begin position="292"/>
        <end position="341"/>
    </location>
</feature>
<dbReference type="CDD" id="cd00055">
    <property type="entry name" value="EGF_Lam"/>
    <property type="match status" value="2"/>
</dbReference>
<comment type="subcellular location">
    <subcellularLocation>
        <location evidence="1">Secreted</location>
    </subcellularLocation>
</comment>
<dbReference type="Pfam" id="PF00053">
    <property type="entry name" value="EGF_laminin"/>
    <property type="match status" value="2"/>
</dbReference>
<dbReference type="OMA" id="DPCYDPQ"/>
<evidence type="ECO:0000256" key="9">
    <source>
        <dbReference type="ARBA" id="ARBA00023292"/>
    </source>
</evidence>
<feature type="disulfide bond" evidence="13">
    <location>
        <begin position="294"/>
        <end position="311"/>
    </location>
</feature>
<dbReference type="PROSITE" id="PS01248">
    <property type="entry name" value="EGF_LAM_1"/>
    <property type="match status" value="1"/>
</dbReference>
<dbReference type="GO" id="GO:0005604">
    <property type="term" value="C:basement membrane"/>
    <property type="evidence" value="ECO:0000318"/>
    <property type="project" value="GO_Central"/>
</dbReference>
<dbReference type="SUPFAM" id="SSF50242">
    <property type="entry name" value="TIMP-like"/>
    <property type="match status" value="1"/>
</dbReference>
<keyword evidence="3" id="KW-0964">Secreted</keyword>
<dbReference type="PROSITE" id="PS50027">
    <property type="entry name" value="EGF_LAM_2"/>
    <property type="match status" value="1"/>
</dbReference>
<evidence type="ECO:0000256" key="1">
    <source>
        <dbReference type="ARBA" id="ARBA00004613"/>
    </source>
</evidence>
<reference evidence="18" key="2">
    <citation type="submission" date="2025-08" db="UniProtKB">
        <authorList>
            <consortium name="Ensembl"/>
        </authorList>
    </citation>
    <scope>IDENTIFICATION</scope>
    <source>
        <strain evidence="18">Glennie</strain>
    </source>
</reference>
<evidence type="ECO:0000256" key="13">
    <source>
        <dbReference type="PROSITE-ProRule" id="PRU00460"/>
    </source>
</evidence>
<evidence type="ECO:0000256" key="4">
    <source>
        <dbReference type="ARBA" id="ARBA00022729"/>
    </source>
</evidence>
<evidence type="ECO:0000259" key="16">
    <source>
        <dbReference type="PROSITE" id="PS50027"/>
    </source>
</evidence>
<dbReference type="FunFam" id="2.10.25.10:FF:000081">
    <property type="entry name" value="Netrin 1"/>
    <property type="match status" value="1"/>
</dbReference>
<dbReference type="CDD" id="cd03579">
    <property type="entry name" value="NTR_netrin-1_like"/>
    <property type="match status" value="1"/>
</dbReference>
<dbReference type="GO" id="GO:0008045">
    <property type="term" value="P:motor neuron axon guidance"/>
    <property type="evidence" value="ECO:0000318"/>
    <property type="project" value="GO_Central"/>
</dbReference>
<dbReference type="InterPro" id="IPR008993">
    <property type="entry name" value="TIMP-like_OB-fold"/>
</dbReference>
<feature type="region of interest" description="Disordered" evidence="14">
    <location>
        <begin position="485"/>
        <end position="506"/>
    </location>
</feature>
<dbReference type="Gene3D" id="2.40.50.120">
    <property type="match status" value="1"/>
</dbReference>
<evidence type="ECO:0000256" key="11">
    <source>
        <dbReference type="ARBA" id="ARBA00068281"/>
    </source>
</evidence>
<reference evidence="18 19" key="1">
    <citation type="journal article" date="2008" name="Nature">
        <title>Genome analysis of the platypus reveals unique signatures of evolution.</title>
        <authorList>
            <person name="Warren W.C."/>
            <person name="Hillier L.W."/>
            <person name="Marshall Graves J.A."/>
            <person name="Birney E."/>
            <person name="Ponting C.P."/>
            <person name="Grutzner F."/>
            <person name="Belov K."/>
            <person name="Miller W."/>
            <person name="Clarke L."/>
            <person name="Chinwalla A.T."/>
            <person name="Yang S.P."/>
            <person name="Heger A."/>
            <person name="Locke D.P."/>
            <person name="Miethke P."/>
            <person name="Waters P.D."/>
            <person name="Veyrunes F."/>
            <person name="Fulton L."/>
            <person name="Fulton B."/>
            <person name="Graves T."/>
            <person name="Wallis J."/>
            <person name="Puente X.S."/>
            <person name="Lopez-Otin C."/>
            <person name="Ordonez G.R."/>
            <person name="Eichler E.E."/>
            <person name="Chen L."/>
            <person name="Cheng Z."/>
            <person name="Deakin J.E."/>
            <person name="Alsop A."/>
            <person name="Thompson K."/>
            <person name="Kirby P."/>
            <person name="Papenfuss A.T."/>
            <person name="Wakefield M.J."/>
            <person name="Olender T."/>
            <person name="Lancet D."/>
            <person name="Huttley G.A."/>
            <person name="Smit A.F."/>
            <person name="Pask A."/>
            <person name="Temple-Smith P."/>
            <person name="Batzer M.A."/>
            <person name="Walker J.A."/>
            <person name="Konkel M.K."/>
            <person name="Harris R.S."/>
            <person name="Whittington C.M."/>
            <person name="Wong E.S."/>
            <person name="Gemmell N.J."/>
            <person name="Buschiazzo E."/>
            <person name="Vargas Jentzsch I.M."/>
            <person name="Merkel A."/>
            <person name="Schmitz J."/>
            <person name="Zemann A."/>
            <person name="Churakov G."/>
            <person name="Kriegs J.O."/>
            <person name="Brosius J."/>
            <person name="Murchison E.P."/>
            <person name="Sachidanandam R."/>
            <person name="Smith C."/>
            <person name="Hannon G.J."/>
            <person name="Tsend-Ayush E."/>
            <person name="McMillan D."/>
            <person name="Attenborough R."/>
            <person name="Rens W."/>
            <person name="Ferguson-Smith M."/>
            <person name="Lefevre C.M."/>
            <person name="Sharp J.A."/>
            <person name="Nicholas K.R."/>
            <person name="Ray D.A."/>
            <person name="Kube M."/>
            <person name="Reinhardt R."/>
            <person name="Pringle T.H."/>
            <person name="Taylor J."/>
            <person name="Jones R.C."/>
            <person name="Nixon B."/>
            <person name="Dacheux J.L."/>
            <person name="Niwa H."/>
            <person name="Sekita Y."/>
            <person name="Huang X."/>
            <person name="Stark A."/>
            <person name="Kheradpour P."/>
            <person name="Kellis M."/>
            <person name="Flicek P."/>
            <person name="Chen Y."/>
            <person name="Webber C."/>
            <person name="Hardison R."/>
            <person name="Nelson J."/>
            <person name="Hallsworth-Pepin K."/>
            <person name="Delehaunty K."/>
            <person name="Markovic C."/>
            <person name="Minx P."/>
            <person name="Feng Y."/>
            <person name="Kremitzki C."/>
            <person name="Mitreva M."/>
            <person name="Glasscock J."/>
            <person name="Wylie T."/>
            <person name="Wohldmann P."/>
            <person name="Thiru P."/>
            <person name="Nhan M.N."/>
            <person name="Pohl C.S."/>
            <person name="Smith S.M."/>
            <person name="Hou S."/>
            <person name="Nefedov M."/>
            <person name="de Jong P.J."/>
            <person name="Renfree M.B."/>
            <person name="Mardis E.R."/>
            <person name="Wilson R.K."/>
        </authorList>
    </citation>
    <scope>NUCLEOTIDE SEQUENCE [LARGE SCALE GENOMIC DNA]</scope>
    <source>
        <strain evidence="18 19">Glennie</strain>
    </source>
</reference>
<dbReference type="FunFam" id="2.10.25.10:FF:000048">
    <property type="entry name" value="Netrin 3"/>
    <property type="match status" value="1"/>
</dbReference>
<evidence type="ECO:0000313" key="18">
    <source>
        <dbReference type="Ensembl" id="ENSOANP00000002723.3"/>
    </source>
</evidence>
<keyword evidence="4 15" id="KW-0732">Signal</keyword>
<dbReference type="InterPro" id="IPR018933">
    <property type="entry name" value="Netrin_module_non-TIMP"/>
</dbReference>
<evidence type="ECO:0000256" key="5">
    <source>
        <dbReference type="ARBA" id="ARBA00022737"/>
    </source>
</evidence>
<keyword evidence="2" id="KW-0217">Developmental protein</keyword>
<dbReference type="Pfam" id="PF01759">
    <property type="entry name" value="NTR"/>
    <property type="match status" value="1"/>
</dbReference>
<proteinExistence type="predicted"/>
<dbReference type="STRING" id="9258.ENSOANP00000002723"/>
<dbReference type="GO" id="GO:0009887">
    <property type="term" value="P:animal organ morphogenesis"/>
    <property type="evidence" value="ECO:0000318"/>
    <property type="project" value="GO_Central"/>
</dbReference>
<feature type="disulfide bond" evidence="13">
    <location>
        <begin position="313"/>
        <end position="322"/>
    </location>
</feature>
<evidence type="ECO:0000256" key="6">
    <source>
        <dbReference type="ARBA" id="ARBA00022902"/>
    </source>
</evidence>
<protein>
    <recommendedName>
        <fullName evidence="11">Netrin-5</fullName>
    </recommendedName>
    <alternativeName>
        <fullName evidence="12">Netrin-1-like protein</fullName>
    </alternativeName>
</protein>
<dbReference type="OrthoDB" id="5984158at2759"/>
<dbReference type="AlphaFoldDB" id="F7F7J2"/>
<feature type="signal peptide" evidence="15">
    <location>
        <begin position="1"/>
        <end position="24"/>
    </location>
</feature>
<evidence type="ECO:0000256" key="8">
    <source>
        <dbReference type="ARBA" id="ARBA00023180"/>
    </source>
</evidence>
<dbReference type="Pfam" id="PF24973">
    <property type="entry name" value="EGF_LMN_ATRN"/>
    <property type="match status" value="1"/>
</dbReference>
<dbReference type="InterPro" id="IPR050440">
    <property type="entry name" value="Laminin/Netrin_ECM"/>
</dbReference>
<dbReference type="eggNOG" id="KOG3512">
    <property type="taxonomic scope" value="Eukaryota"/>
</dbReference>
<dbReference type="InterPro" id="IPR056863">
    <property type="entry name" value="LMN_ATRN_NET-like_EGF"/>
</dbReference>
<dbReference type="Ensembl" id="ENSOANT00000002724.3">
    <property type="protein sequence ID" value="ENSOANP00000002723.3"/>
    <property type="gene ID" value="ENSOANG00000001706.4"/>
</dbReference>
<dbReference type="PROSITE" id="PS50189">
    <property type="entry name" value="NTR"/>
    <property type="match status" value="1"/>
</dbReference>
<evidence type="ECO:0000259" key="17">
    <source>
        <dbReference type="PROSITE" id="PS50189"/>
    </source>
</evidence>
<reference evidence="18" key="3">
    <citation type="submission" date="2025-09" db="UniProtKB">
        <authorList>
            <consortium name="Ensembl"/>
        </authorList>
    </citation>
    <scope>IDENTIFICATION</scope>
    <source>
        <strain evidence="18">Glennie</strain>
    </source>
</reference>
<comment type="function">
    <text evidence="10">Plays a role in neurogenesis. Prevents motor neuron cell body migration out of the neural tube.</text>
</comment>
<dbReference type="InterPro" id="IPR002049">
    <property type="entry name" value="LE_dom"/>
</dbReference>
<feature type="region of interest" description="Disordered" evidence="14">
    <location>
        <begin position="48"/>
        <end position="70"/>
    </location>
</feature>
<dbReference type="KEGG" id="oaa:100079063"/>
<accession>F7F7J2</accession>
<keyword evidence="6" id="KW-0524">Neurogenesis</keyword>
<keyword evidence="9 13" id="KW-0424">Laminin EGF-like domain</keyword>
<dbReference type="PANTHER" id="PTHR10574:SF262">
    <property type="entry name" value="NETRIN-5"/>
    <property type="match status" value="1"/>
</dbReference>
<feature type="domain" description="NTR" evidence="17">
    <location>
        <begin position="362"/>
        <end position="492"/>
    </location>
</feature>
<evidence type="ECO:0000256" key="15">
    <source>
        <dbReference type="SAM" id="SignalP"/>
    </source>
</evidence>
<dbReference type="Gene3D" id="2.60.120.260">
    <property type="entry name" value="Galactose-binding domain-like"/>
    <property type="match status" value="1"/>
</dbReference>
<keyword evidence="19" id="KW-1185">Reference proteome</keyword>
<dbReference type="GeneID" id="100079063"/>
<keyword evidence="5" id="KW-0677">Repeat</keyword>
<organism evidence="18 19">
    <name type="scientific">Ornithorhynchus anatinus</name>
    <name type="common">Duckbill platypus</name>
    <dbReference type="NCBI Taxonomy" id="9258"/>
    <lineage>
        <taxon>Eukaryota</taxon>
        <taxon>Metazoa</taxon>
        <taxon>Chordata</taxon>
        <taxon>Craniata</taxon>
        <taxon>Vertebrata</taxon>
        <taxon>Euteleostomi</taxon>
        <taxon>Mammalia</taxon>
        <taxon>Monotremata</taxon>
        <taxon>Ornithorhynchidae</taxon>
        <taxon>Ornithorhynchus</taxon>
    </lineage>
</organism>
<evidence type="ECO:0000256" key="3">
    <source>
        <dbReference type="ARBA" id="ARBA00022525"/>
    </source>
</evidence>
<feature type="compositionally biased region" description="Low complexity" evidence="14">
    <location>
        <begin position="492"/>
        <end position="506"/>
    </location>
</feature>
<dbReference type="FunFam" id="2.40.50.120:FF:000020">
    <property type="entry name" value="Netrin 5"/>
    <property type="match status" value="1"/>
</dbReference>
<feature type="disulfide bond" evidence="13">
    <location>
        <begin position="325"/>
        <end position="339"/>
    </location>
</feature>
<dbReference type="InterPro" id="IPR001134">
    <property type="entry name" value="Netrin_domain"/>
</dbReference>
<dbReference type="HOGENOM" id="CLU_018213_0_0_1"/>
<dbReference type="SMART" id="SM00180">
    <property type="entry name" value="EGF_Lam"/>
    <property type="match status" value="3"/>
</dbReference>
<feature type="chain" id="PRO_5027619996" description="Netrin-5" evidence="15">
    <location>
        <begin position="25"/>
        <end position="506"/>
    </location>
</feature>
<dbReference type="GeneTree" id="ENSGT00940000161874"/>
<dbReference type="CTD" id="126147"/>
<gene>
    <name evidence="18" type="primary">NTN5</name>
</gene>
<dbReference type="GO" id="GO:0005576">
    <property type="term" value="C:extracellular region"/>
    <property type="evidence" value="ECO:0007669"/>
    <property type="project" value="UniProtKB-SubCell"/>
</dbReference>
<keyword evidence="7 13" id="KW-1015">Disulfide bond</keyword>
<dbReference type="PANTHER" id="PTHR10574">
    <property type="entry name" value="NETRIN/LAMININ-RELATED"/>
    <property type="match status" value="1"/>
</dbReference>
<evidence type="ECO:0000313" key="19">
    <source>
        <dbReference type="Proteomes" id="UP000002279"/>
    </source>
</evidence>
<dbReference type="InParanoid" id="F7F7J2"/>
<sequence length="506" mass="54441">MSAASALGLLPLLLLLLWVRPAPADPCHDGRGRPRFCLPPPIRLAGASGSCGPRPSCPPPPGAAGGRPACGRGAEGPVPAANLTLALGGPFLLASVRLRFCSPRPPVPLLLLSLSGDGGRGWRPFGGGPAREGAGVVAFRAPPGSPGGPPATHVRAELGPAGPRLGDIRVRGRCQCHGHAARCAARARPPRCRCRHHTAGPGCQDCRPTHRDRPWRPATPRHPHPCHPCTCNRHSRRCRFNAEVYHMSGRRSGGVCQHCRHHTAGRHCHYCQAGYKRDPAQPMTSRRACRACQCHPIGAIGGVCNQTSGQCQCKPGVTGLTCSRCAQGYQQSRSARLPCQRIPEILTTTVTTPGEYSTDPTCQSHCNASYTRVHMSLQRYCQQDYVLRARIESAVPSGAAWWRLGARVLAVYKQRREAVRRGEQDAWVPRRDLTCGCLRLSPGGTYLLLGSAAGGPDPSRLVLDRHGLALPWRPGWARKLRQLQQEERRGGCRPAGPGRTPSAPDL</sequence>
<keyword evidence="8" id="KW-0325">Glycoprotein</keyword>
<dbReference type="SMART" id="SM00643">
    <property type="entry name" value="C345C"/>
    <property type="match status" value="1"/>
</dbReference>
<dbReference type="Bgee" id="ENSOANG00000001706">
    <property type="expression patterns" value="Expressed in testis and 3 other cell types or tissues"/>
</dbReference>
<evidence type="ECO:0000256" key="2">
    <source>
        <dbReference type="ARBA" id="ARBA00022473"/>
    </source>
</evidence>